<dbReference type="PANTHER" id="PTHR37192">
    <property type="entry name" value="TRANSMEMBRANE PROTEIN"/>
    <property type="match status" value="1"/>
</dbReference>
<organism evidence="2 3">
    <name type="scientific">Vitis vinifera</name>
    <name type="common">Grape</name>
    <dbReference type="NCBI Taxonomy" id="29760"/>
    <lineage>
        <taxon>Eukaryota</taxon>
        <taxon>Viridiplantae</taxon>
        <taxon>Streptophyta</taxon>
        <taxon>Embryophyta</taxon>
        <taxon>Tracheophyta</taxon>
        <taxon>Spermatophyta</taxon>
        <taxon>Magnoliopsida</taxon>
        <taxon>eudicotyledons</taxon>
        <taxon>Gunneridae</taxon>
        <taxon>Pentapetalae</taxon>
        <taxon>rosids</taxon>
        <taxon>Vitales</taxon>
        <taxon>Vitaceae</taxon>
        <taxon>Viteae</taxon>
        <taxon>Vitis</taxon>
    </lineage>
</organism>
<dbReference type="PaxDb" id="29760-VIT_18s0001g04290.t01"/>
<keyword evidence="3" id="KW-1185">Reference proteome</keyword>
<keyword evidence="1" id="KW-1133">Transmembrane helix</keyword>
<dbReference type="OrthoDB" id="1931171at2759"/>
<dbReference type="InParanoid" id="F6H0N7"/>
<reference evidence="3" key="1">
    <citation type="journal article" date="2007" name="Nature">
        <title>The grapevine genome sequence suggests ancestral hexaploidization in major angiosperm phyla.</title>
        <authorList>
            <consortium name="The French-Italian Public Consortium for Grapevine Genome Characterization."/>
            <person name="Jaillon O."/>
            <person name="Aury J.-M."/>
            <person name="Noel B."/>
            <person name="Policriti A."/>
            <person name="Clepet C."/>
            <person name="Casagrande A."/>
            <person name="Choisne N."/>
            <person name="Aubourg S."/>
            <person name="Vitulo N."/>
            <person name="Jubin C."/>
            <person name="Vezzi A."/>
            <person name="Legeai F."/>
            <person name="Hugueney P."/>
            <person name="Dasilva C."/>
            <person name="Horner D."/>
            <person name="Mica E."/>
            <person name="Jublot D."/>
            <person name="Poulain J."/>
            <person name="Bruyere C."/>
            <person name="Billault A."/>
            <person name="Segurens B."/>
            <person name="Gouyvenoux M."/>
            <person name="Ugarte E."/>
            <person name="Cattonaro F."/>
            <person name="Anthouard V."/>
            <person name="Vico V."/>
            <person name="Del Fabbro C."/>
            <person name="Alaux M."/>
            <person name="Di Gaspero G."/>
            <person name="Dumas V."/>
            <person name="Felice N."/>
            <person name="Paillard S."/>
            <person name="Juman I."/>
            <person name="Moroldo M."/>
            <person name="Scalabrin S."/>
            <person name="Canaguier A."/>
            <person name="Le Clainche I."/>
            <person name="Malacrida G."/>
            <person name="Durand E."/>
            <person name="Pesole G."/>
            <person name="Laucou V."/>
            <person name="Chatelet P."/>
            <person name="Merdinoglu D."/>
            <person name="Delledonne M."/>
            <person name="Pezzotti M."/>
            <person name="Lecharny A."/>
            <person name="Scarpelli C."/>
            <person name="Artiguenave F."/>
            <person name="Pe M.E."/>
            <person name="Valle G."/>
            <person name="Morgante M."/>
            <person name="Caboche M."/>
            <person name="Adam-Blondon A.-F."/>
            <person name="Weissenbach J."/>
            <person name="Quetier F."/>
            <person name="Wincker P."/>
        </authorList>
    </citation>
    <scope>NUCLEOTIDE SEQUENCE [LARGE SCALE GENOMIC DNA]</scope>
    <source>
        <strain evidence="3">cv. Pinot noir / PN40024</strain>
    </source>
</reference>
<sequence>MESSSSSSFQSLDSSEYVISNLDHFNLFILRPFLATTFVLSFILLGWLLAWKLVLVHVPLVQEIFGLRNKSRKPKPQTGRLSRFYSNINARDRASGWCTITFIILPLNMHLEGASGLNKRTALDCRGSQFLEVFLFQMVGKQTNKTMVLYPLI</sequence>
<evidence type="ECO:0000256" key="1">
    <source>
        <dbReference type="SAM" id="Phobius"/>
    </source>
</evidence>
<keyword evidence="1" id="KW-0472">Membrane</keyword>
<dbReference type="Proteomes" id="UP000009183">
    <property type="component" value="Chromosome 18"/>
</dbReference>
<dbReference type="AlphaFoldDB" id="F6H0N7"/>
<keyword evidence="1" id="KW-0812">Transmembrane</keyword>
<accession>F6H0N7</accession>
<dbReference type="InterPro" id="IPR031851">
    <property type="entry name" value="DUF4750"/>
</dbReference>
<evidence type="ECO:0000313" key="2">
    <source>
        <dbReference type="EMBL" id="CCB45534.1"/>
    </source>
</evidence>
<protein>
    <submittedName>
        <fullName evidence="2">Uncharacterized protein</fullName>
    </submittedName>
</protein>
<evidence type="ECO:0000313" key="3">
    <source>
        <dbReference type="Proteomes" id="UP000009183"/>
    </source>
</evidence>
<dbReference type="eggNOG" id="ENOG502S7DF">
    <property type="taxonomic scope" value="Eukaryota"/>
</dbReference>
<dbReference type="HOGENOM" id="CLU_1716557_0_0_1"/>
<dbReference type="EMBL" id="FN595227">
    <property type="protein sequence ID" value="CCB45534.1"/>
    <property type="molecule type" value="Genomic_DNA"/>
</dbReference>
<dbReference type="Pfam" id="PF15938">
    <property type="entry name" value="DUF4750"/>
    <property type="match status" value="1"/>
</dbReference>
<proteinExistence type="predicted"/>
<dbReference type="PANTHER" id="PTHR37192:SF2">
    <property type="entry name" value="TRANSMEMBRANE PROTEIN"/>
    <property type="match status" value="1"/>
</dbReference>
<dbReference type="FunCoup" id="F6H0N7">
    <property type="interactions" value="124"/>
</dbReference>
<gene>
    <name evidence="2" type="ordered locus">VIT_18s0001g04290</name>
</gene>
<name>F6H0N7_VITVI</name>
<feature type="transmembrane region" description="Helical" evidence="1">
    <location>
        <begin position="28"/>
        <end position="50"/>
    </location>
</feature>